<dbReference type="SUPFAM" id="SSF48403">
    <property type="entry name" value="Ankyrin repeat"/>
    <property type="match status" value="1"/>
</dbReference>
<dbReference type="InterPro" id="IPR036770">
    <property type="entry name" value="Ankyrin_rpt-contain_sf"/>
</dbReference>
<dbReference type="PROSITE" id="PS50088">
    <property type="entry name" value="ANK_REPEAT"/>
    <property type="match status" value="1"/>
</dbReference>
<protein>
    <submittedName>
        <fullName evidence="2">Uncharacterized protein</fullName>
    </submittedName>
</protein>
<dbReference type="InterPro" id="IPR002110">
    <property type="entry name" value="Ankyrin_rpt"/>
</dbReference>
<reference evidence="2 3" key="1">
    <citation type="submission" date="2024-02" db="EMBL/GenBank/DDBJ databases">
        <authorList>
            <person name="Chen Y."/>
            <person name="Shah S."/>
            <person name="Dougan E. K."/>
            <person name="Thang M."/>
            <person name="Chan C."/>
        </authorList>
    </citation>
    <scope>NUCLEOTIDE SEQUENCE [LARGE SCALE GENOMIC DNA]</scope>
</reference>
<sequence>MNSRLSMDLLSDVFLCGPTMRTTAPEDEASDDEFHMESCSPVANRRESPFVIRDGQRRLRRTFSVMMEEARVSNLVQQFQAPRQREADSETWSPIHVAAQQGDSRALCFLLLCGADPHETTGTGSSAWDLAMAHNRRGSHDEVMAMLESRSEPGWEDRLLAQWRQ</sequence>
<evidence type="ECO:0000313" key="2">
    <source>
        <dbReference type="EMBL" id="CAK9076438.1"/>
    </source>
</evidence>
<keyword evidence="1" id="KW-0040">ANK repeat</keyword>
<evidence type="ECO:0000256" key="1">
    <source>
        <dbReference type="PROSITE-ProRule" id="PRU00023"/>
    </source>
</evidence>
<accession>A0ABP0PK86</accession>
<evidence type="ECO:0000313" key="3">
    <source>
        <dbReference type="Proteomes" id="UP001642484"/>
    </source>
</evidence>
<dbReference type="EMBL" id="CAXAMN010023273">
    <property type="protein sequence ID" value="CAK9076438.1"/>
    <property type="molecule type" value="Genomic_DNA"/>
</dbReference>
<comment type="caution">
    <text evidence="2">The sequence shown here is derived from an EMBL/GenBank/DDBJ whole genome shotgun (WGS) entry which is preliminary data.</text>
</comment>
<dbReference type="Gene3D" id="1.25.40.20">
    <property type="entry name" value="Ankyrin repeat-containing domain"/>
    <property type="match status" value="1"/>
</dbReference>
<keyword evidence="3" id="KW-1185">Reference proteome</keyword>
<organism evidence="2 3">
    <name type="scientific">Durusdinium trenchii</name>
    <dbReference type="NCBI Taxonomy" id="1381693"/>
    <lineage>
        <taxon>Eukaryota</taxon>
        <taxon>Sar</taxon>
        <taxon>Alveolata</taxon>
        <taxon>Dinophyceae</taxon>
        <taxon>Suessiales</taxon>
        <taxon>Symbiodiniaceae</taxon>
        <taxon>Durusdinium</taxon>
    </lineage>
</organism>
<name>A0ABP0PK86_9DINO</name>
<dbReference type="Proteomes" id="UP001642484">
    <property type="component" value="Unassembled WGS sequence"/>
</dbReference>
<proteinExistence type="predicted"/>
<feature type="repeat" description="ANK" evidence="1">
    <location>
        <begin position="90"/>
        <end position="122"/>
    </location>
</feature>
<gene>
    <name evidence="2" type="ORF">CCMP2556_LOCUS37657</name>
</gene>